<dbReference type="GO" id="GO:0004722">
    <property type="term" value="F:protein serine/threonine phosphatase activity"/>
    <property type="evidence" value="ECO:0007669"/>
    <property type="project" value="InterPro"/>
</dbReference>
<protein>
    <submittedName>
        <fullName evidence="2">Protein serine/threonine phosphatase</fullName>
    </submittedName>
</protein>
<dbReference type="InterPro" id="IPR001932">
    <property type="entry name" value="PPM-type_phosphatase-like_dom"/>
</dbReference>
<dbReference type="PANTHER" id="PTHR47992">
    <property type="entry name" value="PROTEIN PHOSPHATASE"/>
    <property type="match status" value="1"/>
</dbReference>
<gene>
    <name evidence="2" type="ORF">CO2235_190009</name>
</gene>
<dbReference type="SMART" id="SM00331">
    <property type="entry name" value="PP2C_SIG"/>
    <property type="match status" value="1"/>
</dbReference>
<evidence type="ECO:0000313" key="2">
    <source>
        <dbReference type="EMBL" id="SPC13514.1"/>
    </source>
</evidence>
<comment type="caution">
    <text evidence="2">The sequence shown here is derived from an EMBL/GenBank/DDBJ whole genome shotgun (WGS) entry which is preliminary data.</text>
</comment>
<dbReference type="InterPro" id="IPR036457">
    <property type="entry name" value="PPM-type-like_dom_sf"/>
</dbReference>
<dbReference type="CDD" id="cd00143">
    <property type="entry name" value="PP2Cc"/>
    <property type="match status" value="1"/>
</dbReference>
<dbReference type="SUPFAM" id="SSF81606">
    <property type="entry name" value="PP2C-like"/>
    <property type="match status" value="1"/>
</dbReference>
<dbReference type="Proteomes" id="UP000256862">
    <property type="component" value="Chromosome CO2235"/>
</dbReference>
<dbReference type="AlphaFoldDB" id="A0A375G2C3"/>
<organism evidence="2">
    <name type="scientific">Cupriavidus oxalaticus</name>
    <dbReference type="NCBI Taxonomy" id="96344"/>
    <lineage>
        <taxon>Bacteria</taxon>
        <taxon>Pseudomonadati</taxon>
        <taxon>Pseudomonadota</taxon>
        <taxon>Betaproteobacteria</taxon>
        <taxon>Burkholderiales</taxon>
        <taxon>Burkholderiaceae</taxon>
        <taxon>Cupriavidus</taxon>
    </lineage>
</organism>
<dbReference type="EMBL" id="OGUS01000119">
    <property type="protein sequence ID" value="SPC13514.1"/>
    <property type="molecule type" value="Genomic_DNA"/>
</dbReference>
<accession>A0A375G2C3</accession>
<dbReference type="InterPro" id="IPR015655">
    <property type="entry name" value="PP2C"/>
</dbReference>
<reference evidence="2" key="1">
    <citation type="submission" date="2018-01" db="EMBL/GenBank/DDBJ databases">
        <authorList>
            <person name="Clerissi C."/>
        </authorList>
    </citation>
    <scope>NUCLEOTIDE SEQUENCE</scope>
    <source>
        <strain evidence="2">Cupriavidus oxalaticus LMG 2235</strain>
    </source>
</reference>
<dbReference type="Pfam" id="PF13672">
    <property type="entry name" value="PP2C_2"/>
    <property type="match status" value="1"/>
</dbReference>
<dbReference type="Gene3D" id="3.60.40.10">
    <property type="entry name" value="PPM-type phosphatase domain"/>
    <property type="match status" value="1"/>
</dbReference>
<sequence>MRERRLDLGFDSHFQWTSAACTDVGRVRERNEDACLDLPAQQLWAVADGMGGHAVGDFASQAVVQALAALPPQPLLEDRMEATRAAMQGVNLALVDEAARLGVRCIGSTVVVLLAGDRRCGCLWAGDSRLYRLRGGELVRLTRDHNQVERLLARGLITPEQARHHPAQNTITRAVGAAATLAPEQLLTEVADGDIFLLCSDGLSNEVDDPDIAAVLAQQDPPQAAQTLLKMALDAGGRDNISVVVIRATDPYGSDKTLVNPELDT</sequence>
<dbReference type="SMART" id="SM00332">
    <property type="entry name" value="PP2Cc"/>
    <property type="match status" value="1"/>
</dbReference>
<dbReference type="PROSITE" id="PS51746">
    <property type="entry name" value="PPM_2"/>
    <property type="match status" value="1"/>
</dbReference>
<proteinExistence type="predicted"/>
<feature type="domain" description="PPM-type phosphatase" evidence="1">
    <location>
        <begin position="17"/>
        <end position="248"/>
    </location>
</feature>
<name>A0A375G2C3_9BURK</name>
<evidence type="ECO:0000259" key="1">
    <source>
        <dbReference type="PROSITE" id="PS51746"/>
    </source>
</evidence>